<feature type="transmembrane region" description="Helical" evidence="5">
    <location>
        <begin position="47"/>
        <end position="68"/>
    </location>
</feature>
<keyword evidence="6" id="KW-0489">Methyltransferase</keyword>
<dbReference type="PANTHER" id="PTHR12714">
    <property type="entry name" value="PROTEIN-S ISOPRENYLCYSTEINE O-METHYLTRANSFERASE"/>
    <property type="match status" value="1"/>
</dbReference>
<evidence type="ECO:0000313" key="6">
    <source>
        <dbReference type="EMBL" id="SDC32607.1"/>
    </source>
</evidence>
<dbReference type="GO" id="GO:0032259">
    <property type="term" value="P:methylation"/>
    <property type="evidence" value="ECO:0007669"/>
    <property type="project" value="UniProtKB-KW"/>
</dbReference>
<accession>A0A1G6KNY5</accession>
<dbReference type="RefSeq" id="WP_092079309.1">
    <property type="nucleotide sequence ID" value="NZ_FMZW01000002.1"/>
</dbReference>
<evidence type="ECO:0000256" key="5">
    <source>
        <dbReference type="SAM" id="Phobius"/>
    </source>
</evidence>
<evidence type="ECO:0000256" key="1">
    <source>
        <dbReference type="ARBA" id="ARBA00004127"/>
    </source>
</evidence>
<dbReference type="PANTHER" id="PTHR12714:SF24">
    <property type="entry name" value="SLR1182 PROTEIN"/>
    <property type="match status" value="1"/>
</dbReference>
<dbReference type="Gene3D" id="1.20.120.1630">
    <property type="match status" value="1"/>
</dbReference>
<reference evidence="6 7" key="1">
    <citation type="submission" date="2016-10" db="EMBL/GenBank/DDBJ databases">
        <authorList>
            <person name="de Groot N.N."/>
        </authorList>
    </citation>
    <scope>NUCLEOTIDE SEQUENCE [LARGE SCALE GENOMIC DNA]</scope>
    <source>
        <strain evidence="6 7">R5</strain>
    </source>
</reference>
<evidence type="ECO:0000256" key="2">
    <source>
        <dbReference type="ARBA" id="ARBA00022692"/>
    </source>
</evidence>
<feature type="transmembrane region" description="Helical" evidence="5">
    <location>
        <begin position="88"/>
        <end position="110"/>
    </location>
</feature>
<organism evidence="6 7">
    <name type="scientific">Bradyrhizobium brasilense</name>
    <dbReference type="NCBI Taxonomy" id="1419277"/>
    <lineage>
        <taxon>Bacteria</taxon>
        <taxon>Pseudomonadati</taxon>
        <taxon>Pseudomonadota</taxon>
        <taxon>Alphaproteobacteria</taxon>
        <taxon>Hyphomicrobiales</taxon>
        <taxon>Nitrobacteraceae</taxon>
        <taxon>Bradyrhizobium</taxon>
    </lineage>
</organism>
<dbReference type="GO" id="GO:0012505">
    <property type="term" value="C:endomembrane system"/>
    <property type="evidence" value="ECO:0007669"/>
    <property type="project" value="UniProtKB-SubCell"/>
</dbReference>
<evidence type="ECO:0000256" key="3">
    <source>
        <dbReference type="ARBA" id="ARBA00022989"/>
    </source>
</evidence>
<dbReference type="InterPro" id="IPR007318">
    <property type="entry name" value="Phopholipid_MeTrfase"/>
</dbReference>
<dbReference type="Proteomes" id="UP000199245">
    <property type="component" value="Unassembled WGS sequence"/>
</dbReference>
<keyword evidence="4 5" id="KW-0472">Membrane</keyword>
<evidence type="ECO:0000313" key="7">
    <source>
        <dbReference type="Proteomes" id="UP000199245"/>
    </source>
</evidence>
<dbReference type="AlphaFoldDB" id="A0A1G6KNY5"/>
<feature type="transmembrane region" description="Helical" evidence="5">
    <location>
        <begin position="116"/>
        <end position="134"/>
    </location>
</feature>
<gene>
    <name evidence="6" type="ORF">SAMN05216337_1002158</name>
</gene>
<keyword evidence="3 5" id="KW-1133">Transmembrane helix</keyword>
<dbReference type="EMBL" id="FMZW01000002">
    <property type="protein sequence ID" value="SDC32607.1"/>
    <property type="molecule type" value="Genomic_DNA"/>
</dbReference>
<sequence>MPKTIAVLGSALFFAVAPSSVAGLVPWWITRWEFRPPFFDLDATRAVGILLIVAGLPGLVDSFARFALQGLGTPAPIAPTQNLVVTGLYRYVRNPIYVALVAVILGQAVLFGDQRLLGYGVLVWLAFHAFVVGYEEPALVRMFGTEYEDFRANVPRWIPRLTPRRAAPRRNHS</sequence>
<proteinExistence type="predicted"/>
<protein>
    <submittedName>
        <fullName evidence="6">Protein-S-isoprenylcysteine O-methyltransferase Ste14</fullName>
    </submittedName>
</protein>
<evidence type="ECO:0000256" key="4">
    <source>
        <dbReference type="ARBA" id="ARBA00023136"/>
    </source>
</evidence>
<name>A0A1G6KNY5_9BRAD</name>
<comment type="subcellular location">
    <subcellularLocation>
        <location evidence="1">Endomembrane system</location>
        <topology evidence="1">Multi-pass membrane protein</topology>
    </subcellularLocation>
</comment>
<keyword evidence="2 5" id="KW-0812">Transmembrane</keyword>
<dbReference type="Pfam" id="PF04191">
    <property type="entry name" value="PEMT"/>
    <property type="match status" value="1"/>
</dbReference>
<dbReference type="GO" id="GO:0008168">
    <property type="term" value="F:methyltransferase activity"/>
    <property type="evidence" value="ECO:0007669"/>
    <property type="project" value="UniProtKB-KW"/>
</dbReference>
<keyword evidence="6" id="KW-0808">Transferase</keyword>